<feature type="domain" description="TATA element modulatory factor 1 TATA binding" evidence="6">
    <location>
        <begin position="487"/>
        <end position="587"/>
    </location>
</feature>
<dbReference type="PANTHER" id="PTHR47347:SF2">
    <property type="entry name" value="GOLGIN CANDIDATE 5"/>
    <property type="match status" value="1"/>
</dbReference>
<feature type="compositionally biased region" description="Polar residues" evidence="5">
    <location>
        <begin position="418"/>
        <end position="428"/>
    </location>
</feature>
<evidence type="ECO:0000256" key="1">
    <source>
        <dbReference type="ARBA" id="ARBA00004555"/>
    </source>
</evidence>
<proteinExistence type="predicted"/>
<evidence type="ECO:0000313" key="7">
    <source>
        <dbReference type="EMBL" id="KAL0425041.1"/>
    </source>
</evidence>
<evidence type="ECO:0000259" key="6">
    <source>
        <dbReference type="Pfam" id="PF12325"/>
    </source>
</evidence>
<dbReference type="EMBL" id="JACGWJ010000004">
    <property type="protein sequence ID" value="KAL0425041.1"/>
    <property type="molecule type" value="Genomic_DNA"/>
</dbReference>
<feature type="coiled-coil region" evidence="4">
    <location>
        <begin position="28"/>
        <end position="55"/>
    </location>
</feature>
<keyword evidence="2" id="KW-0333">Golgi apparatus</keyword>
<dbReference type="InterPro" id="IPR022092">
    <property type="entry name" value="TMF_DNA-bd"/>
</dbReference>
<feature type="coiled-coil region" evidence="4">
    <location>
        <begin position="182"/>
        <end position="255"/>
    </location>
</feature>
<dbReference type="GO" id="GO:0005794">
    <property type="term" value="C:Golgi apparatus"/>
    <property type="evidence" value="ECO:0007669"/>
    <property type="project" value="UniProtKB-SubCell"/>
</dbReference>
<accession>A0AAW2V9X7</accession>
<feature type="coiled-coil region" evidence="4">
    <location>
        <begin position="92"/>
        <end position="147"/>
    </location>
</feature>
<evidence type="ECO:0000256" key="5">
    <source>
        <dbReference type="SAM" id="MobiDB-lite"/>
    </source>
</evidence>
<name>A0AAW2V9X7_SESRA</name>
<feature type="region of interest" description="Disordered" evidence="5">
    <location>
        <begin position="412"/>
        <end position="444"/>
    </location>
</feature>
<dbReference type="Pfam" id="PF12325">
    <property type="entry name" value="TMF_TATA_bd"/>
    <property type="match status" value="1"/>
</dbReference>
<evidence type="ECO:0000256" key="3">
    <source>
        <dbReference type="ARBA" id="ARBA00023054"/>
    </source>
</evidence>
<feature type="coiled-coil region" evidence="4">
    <location>
        <begin position="560"/>
        <end position="587"/>
    </location>
</feature>
<reference evidence="7" key="1">
    <citation type="submission" date="2020-06" db="EMBL/GenBank/DDBJ databases">
        <authorList>
            <person name="Li T."/>
            <person name="Hu X."/>
            <person name="Zhang T."/>
            <person name="Song X."/>
            <person name="Zhang H."/>
            <person name="Dai N."/>
            <person name="Sheng W."/>
            <person name="Hou X."/>
            <person name="Wei L."/>
        </authorList>
    </citation>
    <scope>NUCLEOTIDE SEQUENCE</scope>
    <source>
        <strain evidence="7">G02</strain>
        <tissue evidence="7">Leaf</tissue>
    </source>
</reference>
<keyword evidence="3 4" id="KW-0175">Coiled coil</keyword>
<dbReference type="AlphaFoldDB" id="A0AAW2V9X7"/>
<protein>
    <submittedName>
        <fullName evidence="7">Golgin candidate 5</fullName>
    </submittedName>
</protein>
<organism evidence="7">
    <name type="scientific">Sesamum radiatum</name>
    <name type="common">Black benniseed</name>
    <dbReference type="NCBI Taxonomy" id="300843"/>
    <lineage>
        <taxon>Eukaryota</taxon>
        <taxon>Viridiplantae</taxon>
        <taxon>Streptophyta</taxon>
        <taxon>Embryophyta</taxon>
        <taxon>Tracheophyta</taxon>
        <taxon>Spermatophyta</taxon>
        <taxon>Magnoliopsida</taxon>
        <taxon>eudicotyledons</taxon>
        <taxon>Gunneridae</taxon>
        <taxon>Pentapetalae</taxon>
        <taxon>asterids</taxon>
        <taxon>lamiids</taxon>
        <taxon>Lamiales</taxon>
        <taxon>Pedaliaceae</taxon>
        <taxon>Sesamum</taxon>
    </lineage>
</organism>
<gene>
    <name evidence="7" type="ORF">Sradi_1038900</name>
</gene>
<comment type="caution">
    <text evidence="7">The sequence shown here is derived from an EMBL/GenBank/DDBJ whole genome shotgun (WGS) entry which is preliminary data.</text>
</comment>
<evidence type="ECO:0000256" key="4">
    <source>
        <dbReference type="SAM" id="Coils"/>
    </source>
</evidence>
<dbReference type="PANTHER" id="PTHR47347">
    <property type="entry name" value="GOLGIN CANDIDATE 5"/>
    <property type="match status" value="1"/>
</dbReference>
<dbReference type="InterPro" id="IPR022091">
    <property type="entry name" value="TMF_TATA-bd"/>
</dbReference>
<dbReference type="Pfam" id="PF12329">
    <property type="entry name" value="TMF_DNA_bd"/>
    <property type="match status" value="1"/>
</dbReference>
<evidence type="ECO:0000256" key="2">
    <source>
        <dbReference type="ARBA" id="ARBA00023034"/>
    </source>
</evidence>
<feature type="compositionally biased region" description="Polar residues" evidence="5">
    <location>
        <begin position="435"/>
        <end position="444"/>
    </location>
</feature>
<comment type="subcellular location">
    <subcellularLocation>
        <location evidence="1">Golgi apparatus</location>
    </subcellularLocation>
</comment>
<sequence length="606" mass="69516">MVENYPNPMGRETPTYSLRIDLIFTESIAAKADEIAKLMNENEQLKAVIDDLRVYALTKERDTLRREQSKKSDAAALLKEKDEIITQVMAEGEELSKKQAAQESQIRKLRAQIRELEEEKKGLLTKLQVEENKVDSIKKDKAATEKLLQETVEKHQAELATQKEYYTNALNAAKEAEALAEARADTEARIELESRLREAEDRESMLVQTLEELRQTLSRKEQQAVFREDMLRRDIEDLQKRYQASERRCEELITQVPESTRPLLRQIEAMQETASRRAEAWAAVERSLNSRLQEAETKAAAAEEKERSINERLTQTLSRINVLEAQISCLRAEQTQLTRSLEKERQRAAENRQEYLALKEEADTHESRAHQLEEEIRELRRKHKEELHEALMHQELLQKELECERAVRLDQERASSAVPDQSPRTRPSSAAFDNGNLTRKISSTSSLGNMEESYFLQTTLDSSETSSERRIVGEGAMSPYYMKSVTSSTFEAALRQKEGELASYASRLASMESIRDSLAEELVKMTAQCEKLRGEAATLPGVRAELEALRRRHSAALELMGERDEELEELRADIVDLKEMYREQVNLLVNKIQRLSSSIGTDLDDT</sequence>
<feature type="coiled-coil region" evidence="4">
    <location>
        <begin position="285"/>
        <end position="389"/>
    </location>
</feature>
<reference evidence="7" key="2">
    <citation type="journal article" date="2024" name="Plant">
        <title>Genomic evolution and insights into agronomic trait innovations of Sesamum species.</title>
        <authorList>
            <person name="Miao H."/>
            <person name="Wang L."/>
            <person name="Qu L."/>
            <person name="Liu H."/>
            <person name="Sun Y."/>
            <person name="Le M."/>
            <person name="Wang Q."/>
            <person name="Wei S."/>
            <person name="Zheng Y."/>
            <person name="Lin W."/>
            <person name="Duan Y."/>
            <person name="Cao H."/>
            <person name="Xiong S."/>
            <person name="Wang X."/>
            <person name="Wei L."/>
            <person name="Li C."/>
            <person name="Ma Q."/>
            <person name="Ju M."/>
            <person name="Zhao R."/>
            <person name="Li G."/>
            <person name="Mu C."/>
            <person name="Tian Q."/>
            <person name="Mei H."/>
            <person name="Zhang T."/>
            <person name="Gao T."/>
            <person name="Zhang H."/>
        </authorList>
    </citation>
    <scope>NUCLEOTIDE SEQUENCE</scope>
    <source>
        <strain evidence="7">G02</strain>
    </source>
</reference>